<evidence type="ECO:0000256" key="10">
    <source>
        <dbReference type="ARBA" id="ARBA00022842"/>
    </source>
</evidence>
<evidence type="ECO:0000259" key="16">
    <source>
        <dbReference type="Pfam" id="PF13793"/>
    </source>
</evidence>
<dbReference type="PROSITE" id="PS00114">
    <property type="entry name" value="PRPP_SYNTHASE"/>
    <property type="match status" value="1"/>
</dbReference>
<dbReference type="SUPFAM" id="SSF53271">
    <property type="entry name" value="PRTase-like"/>
    <property type="match status" value="2"/>
</dbReference>
<protein>
    <recommendedName>
        <fullName evidence="15">Ribose-phosphate pyrophosphokinase</fullName>
        <ecNumber evidence="3">2.7.6.1</ecNumber>
    </recommendedName>
    <alternativeName>
        <fullName evidence="11">Phosphoribosyl pyrophosphate synthase</fullName>
    </alternativeName>
</protein>
<keyword evidence="18" id="KW-1185">Reference proteome</keyword>
<evidence type="ECO:0000256" key="6">
    <source>
        <dbReference type="ARBA" id="ARBA00022727"/>
    </source>
</evidence>
<dbReference type="GO" id="GO:0005524">
    <property type="term" value="F:ATP binding"/>
    <property type="evidence" value="ECO:0007669"/>
    <property type="project" value="UniProtKB-KW"/>
</dbReference>
<comment type="pathway">
    <text evidence="2">Metabolic intermediate biosynthesis; 5-phospho-alpha-D-ribose 1-diphosphate biosynthesis; 5-phospho-alpha-D-ribose 1-diphosphate from D-ribose 5-phosphate (route I): step 1/1.</text>
</comment>
<dbReference type="SMART" id="SM01400">
    <property type="entry name" value="Pribosyltran_N"/>
    <property type="match status" value="1"/>
</dbReference>
<dbReference type="PANTHER" id="PTHR10210:SF41">
    <property type="entry name" value="RIBOSE-PHOSPHATE PYROPHOSPHOKINASE 1, CHLOROPLASTIC"/>
    <property type="match status" value="1"/>
</dbReference>
<comment type="caution">
    <text evidence="17">The sequence shown here is derived from an EMBL/GenBank/DDBJ whole genome shotgun (WGS) entry which is preliminary data.</text>
</comment>
<keyword evidence="10" id="KW-0460">Magnesium</keyword>
<feature type="domain" description="Ribose-phosphate pyrophosphokinase N-terminal" evidence="16">
    <location>
        <begin position="9"/>
        <end position="125"/>
    </location>
</feature>
<dbReference type="GO" id="GO:0005737">
    <property type="term" value="C:cytoplasm"/>
    <property type="evidence" value="ECO:0007669"/>
    <property type="project" value="TreeGrafter"/>
</dbReference>
<dbReference type="Pfam" id="PF13793">
    <property type="entry name" value="Pribosyltran_N"/>
    <property type="match status" value="1"/>
</dbReference>
<dbReference type="InterPro" id="IPR029057">
    <property type="entry name" value="PRTase-like"/>
</dbReference>
<dbReference type="InterPro" id="IPR000842">
    <property type="entry name" value="PRib_PP_synth_CS"/>
</dbReference>
<name>A0A0R2B106_9LACO</name>
<evidence type="ECO:0000256" key="9">
    <source>
        <dbReference type="ARBA" id="ARBA00022840"/>
    </source>
</evidence>
<reference evidence="17 18" key="1">
    <citation type="journal article" date="2015" name="Genome Announc.">
        <title>Expanding the biotechnology potential of lactobacilli through comparative genomics of 213 strains and associated genera.</title>
        <authorList>
            <person name="Sun Z."/>
            <person name="Harris H.M."/>
            <person name="McCann A."/>
            <person name="Guo C."/>
            <person name="Argimon S."/>
            <person name="Zhang W."/>
            <person name="Yang X."/>
            <person name="Jeffery I.B."/>
            <person name="Cooney J.C."/>
            <person name="Kagawa T.F."/>
            <person name="Liu W."/>
            <person name="Song Y."/>
            <person name="Salvetti E."/>
            <person name="Wrobel A."/>
            <person name="Rasinkangas P."/>
            <person name="Parkhill J."/>
            <person name="Rea M.C."/>
            <person name="O'Sullivan O."/>
            <person name="Ritari J."/>
            <person name="Douillard F.P."/>
            <person name="Paul Ross R."/>
            <person name="Yang R."/>
            <person name="Briner A.E."/>
            <person name="Felis G.E."/>
            <person name="de Vos W.M."/>
            <person name="Barrangou R."/>
            <person name="Klaenhammer T.R."/>
            <person name="Caufield P.W."/>
            <person name="Cui Y."/>
            <person name="Zhang H."/>
            <person name="O'Toole P.W."/>
        </authorList>
    </citation>
    <scope>NUCLEOTIDE SEQUENCE [LARGE SCALE GENOMIC DNA]</scope>
    <source>
        <strain evidence="17 18">DSM 23829</strain>
    </source>
</reference>
<dbReference type="InterPro" id="IPR000836">
    <property type="entry name" value="PRTase_dom"/>
</dbReference>
<dbReference type="CDD" id="cd06223">
    <property type="entry name" value="PRTases_typeI"/>
    <property type="match status" value="1"/>
</dbReference>
<gene>
    <name evidence="17" type="ORF">FD06_GL000970</name>
</gene>
<organism evidence="17 18">
    <name type="scientific">Apilactobacillus ozensis DSM 23829 = JCM 17196</name>
    <dbReference type="NCBI Taxonomy" id="1423781"/>
    <lineage>
        <taxon>Bacteria</taxon>
        <taxon>Bacillati</taxon>
        <taxon>Bacillota</taxon>
        <taxon>Bacilli</taxon>
        <taxon>Lactobacillales</taxon>
        <taxon>Lactobacillaceae</taxon>
        <taxon>Apilactobacillus</taxon>
    </lineage>
</organism>
<dbReference type="Gene3D" id="3.40.50.2020">
    <property type="match status" value="2"/>
</dbReference>
<proteinExistence type="inferred from homology"/>
<comment type="catalytic activity">
    <reaction evidence="12">
        <text>D-ribose 5-phosphate + ATP = 5-phospho-alpha-D-ribose 1-diphosphate + AMP + H(+)</text>
        <dbReference type="Rhea" id="RHEA:15609"/>
        <dbReference type="ChEBI" id="CHEBI:15378"/>
        <dbReference type="ChEBI" id="CHEBI:30616"/>
        <dbReference type="ChEBI" id="CHEBI:58017"/>
        <dbReference type="ChEBI" id="CHEBI:78346"/>
        <dbReference type="ChEBI" id="CHEBI:456215"/>
        <dbReference type="EC" id="2.7.6.1"/>
    </reaction>
</comment>
<dbReference type="GO" id="GO:0000287">
    <property type="term" value="F:magnesium ion binding"/>
    <property type="evidence" value="ECO:0007669"/>
    <property type="project" value="InterPro"/>
</dbReference>
<dbReference type="PATRIC" id="fig|1423781.4.peg.1007"/>
<keyword evidence="7" id="KW-0547">Nucleotide-binding</keyword>
<evidence type="ECO:0000256" key="4">
    <source>
        <dbReference type="ARBA" id="ARBA00022679"/>
    </source>
</evidence>
<dbReference type="FunFam" id="3.40.50.2020:FF:000001">
    <property type="entry name" value="Ribose-phosphate pyrophosphokinase"/>
    <property type="match status" value="1"/>
</dbReference>
<comment type="similarity">
    <text evidence="14">Belongs to the ribose-phosphate pyrophosphokinase family. Class I subfamily.</text>
</comment>
<dbReference type="Pfam" id="PF14572">
    <property type="entry name" value="Pribosyl_synth"/>
    <property type="match status" value="1"/>
</dbReference>
<dbReference type="GO" id="GO:0006164">
    <property type="term" value="P:purine nucleotide biosynthetic process"/>
    <property type="evidence" value="ECO:0007669"/>
    <property type="project" value="TreeGrafter"/>
</dbReference>
<keyword evidence="4" id="KW-0808">Transferase</keyword>
<evidence type="ECO:0000256" key="8">
    <source>
        <dbReference type="ARBA" id="ARBA00022777"/>
    </source>
</evidence>
<dbReference type="NCBIfam" id="TIGR01251">
    <property type="entry name" value="ribP_PPkin"/>
    <property type="match status" value="1"/>
</dbReference>
<dbReference type="Proteomes" id="UP000052012">
    <property type="component" value="Unassembled WGS sequence"/>
</dbReference>
<evidence type="ECO:0000256" key="7">
    <source>
        <dbReference type="ARBA" id="ARBA00022741"/>
    </source>
</evidence>
<keyword evidence="5" id="KW-0479">Metal-binding</keyword>
<dbReference type="EMBL" id="AYYQ01000018">
    <property type="protein sequence ID" value="KRM68652.1"/>
    <property type="molecule type" value="Genomic_DNA"/>
</dbReference>
<dbReference type="AlphaFoldDB" id="A0A0R2B106"/>
<dbReference type="EC" id="2.7.6.1" evidence="3"/>
<evidence type="ECO:0000256" key="3">
    <source>
        <dbReference type="ARBA" id="ARBA00013247"/>
    </source>
</evidence>
<evidence type="ECO:0000256" key="13">
    <source>
        <dbReference type="ARBA" id="ARBA00054914"/>
    </source>
</evidence>
<evidence type="ECO:0000256" key="1">
    <source>
        <dbReference type="ARBA" id="ARBA00001946"/>
    </source>
</evidence>
<dbReference type="InterPro" id="IPR029099">
    <property type="entry name" value="Pribosyltran_N"/>
</dbReference>
<dbReference type="GO" id="GO:0016301">
    <property type="term" value="F:kinase activity"/>
    <property type="evidence" value="ECO:0007669"/>
    <property type="project" value="UniProtKB-KW"/>
</dbReference>
<evidence type="ECO:0000256" key="2">
    <source>
        <dbReference type="ARBA" id="ARBA00004996"/>
    </source>
</evidence>
<dbReference type="STRING" id="1423781.FD06_GL000970"/>
<comment type="cofactor">
    <cofactor evidence="1">
        <name>Mg(2+)</name>
        <dbReference type="ChEBI" id="CHEBI:18420"/>
    </cofactor>
</comment>
<dbReference type="GO" id="GO:0006015">
    <property type="term" value="P:5-phosphoribose 1-diphosphate biosynthetic process"/>
    <property type="evidence" value="ECO:0007669"/>
    <property type="project" value="TreeGrafter"/>
</dbReference>
<dbReference type="GO" id="GO:0009156">
    <property type="term" value="P:ribonucleoside monophosphate biosynthetic process"/>
    <property type="evidence" value="ECO:0007669"/>
    <property type="project" value="InterPro"/>
</dbReference>
<accession>A0A0R2B106</accession>
<keyword evidence="6" id="KW-0545">Nucleotide biosynthesis</keyword>
<evidence type="ECO:0000256" key="5">
    <source>
        <dbReference type="ARBA" id="ARBA00022723"/>
    </source>
</evidence>
<dbReference type="GO" id="GO:0004749">
    <property type="term" value="F:ribose phosphate diphosphokinase activity"/>
    <property type="evidence" value="ECO:0007669"/>
    <property type="project" value="UniProtKB-EC"/>
</dbReference>
<keyword evidence="8 17" id="KW-0418">Kinase</keyword>
<evidence type="ECO:0000313" key="18">
    <source>
        <dbReference type="Proteomes" id="UP000052012"/>
    </source>
</evidence>
<dbReference type="OrthoDB" id="9777067at2"/>
<dbReference type="PANTHER" id="PTHR10210">
    <property type="entry name" value="RIBOSE-PHOSPHATE DIPHOSPHOKINASE FAMILY MEMBER"/>
    <property type="match status" value="1"/>
</dbReference>
<dbReference type="NCBIfam" id="NF002320">
    <property type="entry name" value="PRK01259.1"/>
    <property type="match status" value="1"/>
</dbReference>
<dbReference type="GO" id="GO:0002189">
    <property type="term" value="C:ribose phosphate diphosphokinase complex"/>
    <property type="evidence" value="ECO:0007669"/>
    <property type="project" value="TreeGrafter"/>
</dbReference>
<evidence type="ECO:0000256" key="14">
    <source>
        <dbReference type="ARBA" id="ARBA00061444"/>
    </source>
</evidence>
<evidence type="ECO:0000256" key="12">
    <source>
        <dbReference type="ARBA" id="ARBA00049535"/>
    </source>
</evidence>
<sequence>MDKQESSNLKLFSLNSNKELANKISSHLNIPLGKATINHFSDGEIKITIDESIRGDEVYIIQSLSDPINTNIMELMIMVDAVRRTSAKSINVVIPYYSYSRSVNKSRSRQPIVVKMLASLFENAGVTRVITLDLHSPQIQGFFDIPVDHLKAEKLLAKHLEHHYDLSNSVVVSLDYDGVARARSFAGLINQTIAIIDNRDPNNLSNIPTSIIGDVNGKDVIVVDDIVDSGVKSIMSADVLKQHGAKSISIVSTHPVLSGNASEKIRNSKIDHVILTDSIYIPEAKMNDKLDVVSVSGLFAKAIKLINENKSVGHLFK</sequence>
<keyword evidence="9" id="KW-0067">ATP-binding</keyword>
<evidence type="ECO:0000256" key="11">
    <source>
        <dbReference type="ARBA" id="ARBA00029942"/>
    </source>
</evidence>
<evidence type="ECO:0000256" key="15">
    <source>
        <dbReference type="ARBA" id="ARBA00069492"/>
    </source>
</evidence>
<comment type="function">
    <text evidence="13">Involved in the biosynthesis of the central metabolite phospho-alpha-D-ribosyl-1-pyrophosphate (PRPP) via the transfer of pyrophosphoryl group from ATP to 1-hydroxyl of ribose-5-phosphate (Rib-5-P).</text>
</comment>
<dbReference type="InterPro" id="IPR005946">
    <property type="entry name" value="Rib-P_diPkinase"/>
</dbReference>
<evidence type="ECO:0000313" key="17">
    <source>
        <dbReference type="EMBL" id="KRM68652.1"/>
    </source>
</evidence>